<dbReference type="GO" id="GO:0006260">
    <property type="term" value="P:DNA replication"/>
    <property type="evidence" value="ECO:0007669"/>
    <property type="project" value="UniProtKB-UniRule"/>
</dbReference>
<evidence type="ECO:0000256" key="3">
    <source>
        <dbReference type="ARBA" id="ARBA00022741"/>
    </source>
</evidence>
<dbReference type="GO" id="GO:0007062">
    <property type="term" value="P:sister chromatid cohesion"/>
    <property type="evidence" value="ECO:0007669"/>
    <property type="project" value="InterPro"/>
</dbReference>
<dbReference type="InterPro" id="IPR003395">
    <property type="entry name" value="RecF/RecN/SMC_N"/>
</dbReference>
<evidence type="ECO:0000259" key="8">
    <source>
        <dbReference type="Pfam" id="PF02463"/>
    </source>
</evidence>
<feature type="coiled-coil region" evidence="7">
    <location>
        <begin position="294"/>
        <end position="509"/>
    </location>
</feature>
<comment type="caution">
    <text evidence="9">The sequence shown here is derived from an EMBL/GenBank/DDBJ whole genome shotgun (WGS) entry which is preliminary data.</text>
</comment>
<dbReference type="Proteomes" id="UP000076335">
    <property type="component" value="Unassembled WGS sequence"/>
</dbReference>
<dbReference type="AlphaFoldDB" id="A0A154L5L9"/>
<comment type="similarity">
    <text evidence="7">Belongs to the SMC family.</text>
</comment>
<comment type="function">
    <text evidence="7">Required for chromosome condensation and partitioning.</text>
</comment>
<evidence type="ECO:0000256" key="7">
    <source>
        <dbReference type="HAMAP-Rule" id="MF_01894"/>
    </source>
</evidence>
<dbReference type="PIRSF" id="PIRSF005719">
    <property type="entry name" value="SMC"/>
    <property type="match status" value="1"/>
</dbReference>
<protein>
    <recommendedName>
        <fullName evidence="7">Chromosome partition protein Smc</fullName>
    </recommendedName>
</protein>
<dbReference type="HAMAP" id="MF_01894">
    <property type="entry name" value="Smc_prok"/>
    <property type="match status" value="1"/>
</dbReference>
<name>A0A154L5L9_9PROT</name>
<keyword evidence="6 7" id="KW-0238">DNA-binding</keyword>
<dbReference type="FunFam" id="3.40.50.300:FF:000901">
    <property type="entry name" value="Chromosome partition protein Smc"/>
    <property type="match status" value="1"/>
</dbReference>
<gene>
    <name evidence="7" type="primary">smc</name>
    <name evidence="9" type="ORF">AUP42_18660</name>
</gene>
<dbReference type="InterPro" id="IPR024704">
    <property type="entry name" value="SMC"/>
</dbReference>
<dbReference type="GO" id="GO:0007059">
    <property type="term" value="P:chromosome segregation"/>
    <property type="evidence" value="ECO:0007669"/>
    <property type="project" value="UniProtKB-UniRule"/>
</dbReference>
<dbReference type="CDD" id="cd03278">
    <property type="entry name" value="ABC_SMC_barmotin"/>
    <property type="match status" value="1"/>
</dbReference>
<keyword evidence="3 7" id="KW-0547">Nucleotide-binding</keyword>
<proteinExistence type="inferred from homology"/>
<organism evidence="9 10">
    <name type="scientific">Thalassospira lucentensis</name>
    <dbReference type="NCBI Taxonomy" id="168935"/>
    <lineage>
        <taxon>Bacteria</taxon>
        <taxon>Pseudomonadati</taxon>
        <taxon>Pseudomonadota</taxon>
        <taxon>Alphaproteobacteria</taxon>
        <taxon>Rhodospirillales</taxon>
        <taxon>Thalassospiraceae</taxon>
        <taxon>Thalassospira</taxon>
    </lineage>
</organism>
<dbReference type="OrthoDB" id="9808768at2"/>
<dbReference type="GO" id="GO:0005694">
    <property type="term" value="C:chromosome"/>
    <property type="evidence" value="ECO:0007669"/>
    <property type="project" value="InterPro"/>
</dbReference>
<dbReference type="InterPro" id="IPR036277">
    <property type="entry name" value="SMC_hinge_sf"/>
</dbReference>
<dbReference type="GO" id="GO:0005737">
    <property type="term" value="C:cytoplasm"/>
    <property type="evidence" value="ECO:0007669"/>
    <property type="project" value="UniProtKB-SubCell"/>
</dbReference>
<keyword evidence="4 7" id="KW-0067">ATP-binding</keyword>
<dbReference type="PANTHER" id="PTHR43977">
    <property type="entry name" value="STRUCTURAL MAINTENANCE OF CHROMOSOMES PROTEIN 3"/>
    <property type="match status" value="1"/>
</dbReference>
<feature type="coiled-coil region" evidence="7">
    <location>
        <begin position="959"/>
        <end position="1025"/>
    </location>
</feature>
<dbReference type="RefSeq" id="WP_062951577.1">
    <property type="nucleotide sequence ID" value="NZ_LPVY01000011.1"/>
</dbReference>
<dbReference type="EMBL" id="LPVY01000011">
    <property type="protein sequence ID" value="KZB64870.1"/>
    <property type="molecule type" value="Genomic_DNA"/>
</dbReference>
<feature type="binding site" evidence="7">
    <location>
        <begin position="33"/>
        <end position="40"/>
    </location>
    <ligand>
        <name>ATP</name>
        <dbReference type="ChEBI" id="CHEBI:30616"/>
    </ligand>
</feature>
<feature type="coiled-coil region" evidence="7">
    <location>
        <begin position="639"/>
        <end position="792"/>
    </location>
</feature>
<dbReference type="Gene3D" id="1.10.287.1490">
    <property type="match status" value="1"/>
</dbReference>
<keyword evidence="2 7" id="KW-0963">Cytoplasm</keyword>
<comment type="domain">
    <text evidence="7">Contains large globular domains required for ATP hydrolysis at each terminus and a third globular domain forming a flexible hinge near the middle of the molecule. These domains are separated by coiled-coil structures.</text>
</comment>
<accession>A0A154L5L9</accession>
<comment type="subcellular location">
    <subcellularLocation>
        <location evidence="1 7">Cytoplasm</location>
    </subcellularLocation>
</comment>
<evidence type="ECO:0000256" key="5">
    <source>
        <dbReference type="ARBA" id="ARBA00023054"/>
    </source>
</evidence>
<evidence type="ECO:0000313" key="9">
    <source>
        <dbReference type="EMBL" id="KZB64870.1"/>
    </source>
</evidence>
<dbReference type="GO" id="GO:0030261">
    <property type="term" value="P:chromosome condensation"/>
    <property type="evidence" value="ECO:0007669"/>
    <property type="project" value="InterPro"/>
</dbReference>
<dbReference type="GO" id="GO:0003677">
    <property type="term" value="F:DNA binding"/>
    <property type="evidence" value="ECO:0007669"/>
    <property type="project" value="UniProtKB-UniRule"/>
</dbReference>
<comment type="subunit">
    <text evidence="7">Homodimer.</text>
</comment>
<evidence type="ECO:0000256" key="4">
    <source>
        <dbReference type="ARBA" id="ARBA00022840"/>
    </source>
</evidence>
<dbReference type="Gene3D" id="3.40.50.300">
    <property type="entry name" value="P-loop containing nucleotide triphosphate hydrolases"/>
    <property type="match status" value="2"/>
</dbReference>
<dbReference type="InterPro" id="IPR027417">
    <property type="entry name" value="P-loop_NTPase"/>
</dbReference>
<dbReference type="SUPFAM" id="SSF75553">
    <property type="entry name" value="Smc hinge domain"/>
    <property type="match status" value="1"/>
</dbReference>
<keyword evidence="5 7" id="KW-0175">Coiled coil</keyword>
<dbReference type="Pfam" id="PF02463">
    <property type="entry name" value="SMC_N"/>
    <property type="match status" value="1"/>
</dbReference>
<evidence type="ECO:0000256" key="6">
    <source>
        <dbReference type="ARBA" id="ARBA00023125"/>
    </source>
</evidence>
<evidence type="ECO:0000256" key="2">
    <source>
        <dbReference type="ARBA" id="ARBA00022490"/>
    </source>
</evidence>
<reference evidence="9 10" key="1">
    <citation type="submission" date="2015-12" db="EMBL/GenBank/DDBJ databases">
        <title>Genome sequence of Thalassospira lucentensis MCCC 1A02072.</title>
        <authorList>
            <person name="Lu L."/>
            <person name="Lai Q."/>
            <person name="Shao Z."/>
            <person name="Qian P."/>
        </authorList>
    </citation>
    <scope>NUCLEOTIDE SEQUENCE [LARGE SCALE GENOMIC DNA]</scope>
    <source>
        <strain evidence="9 10">MCCC 1A02072</strain>
    </source>
</reference>
<dbReference type="GO" id="GO:0016887">
    <property type="term" value="F:ATP hydrolysis activity"/>
    <property type="evidence" value="ECO:0007669"/>
    <property type="project" value="InterPro"/>
</dbReference>
<evidence type="ECO:0000313" key="10">
    <source>
        <dbReference type="Proteomes" id="UP000076335"/>
    </source>
</evidence>
<feature type="domain" description="RecF/RecN/SMC N-terminal" evidence="8">
    <location>
        <begin position="5"/>
        <end position="1152"/>
    </location>
</feature>
<dbReference type="SUPFAM" id="SSF52540">
    <property type="entry name" value="P-loop containing nucleoside triphosphate hydrolases"/>
    <property type="match status" value="1"/>
</dbReference>
<evidence type="ECO:0000256" key="1">
    <source>
        <dbReference type="ARBA" id="ARBA00004496"/>
    </source>
</evidence>
<feature type="coiled-coil region" evidence="7">
    <location>
        <begin position="821"/>
        <end position="925"/>
    </location>
</feature>
<dbReference type="NCBIfam" id="TIGR02168">
    <property type="entry name" value="SMC_prok_B"/>
    <property type="match status" value="1"/>
</dbReference>
<sequence length="1177" mass="131624">MVQFKSLRLTGFKSFVDSTELLVEDGLTGVVGPNGCGKSNLVEALRWVMGETSAKQMRGSDMSDVIFGGTSSRPARNVAEVTVVLDNAERKAPAMFNDHETLEVVRRIERSGGSNYKVNGKDVRARDVQLLFADAATGARSNAMVSQGKIGALIGAKPSQRRLVLEEAAGITGLHSRRHEAELRLKNAEQNMERLEDVLVTLDSQIASLQKQARQAERYRKLSESIRQTEALLFLIRWTDADKRQADARELLVLGESAVRDLTGQVTEATTIQAHIAASLPELRKKESDAAAALQRMLIEREGLDKDKAQIETQMSQLRARIQQIDADLAREAELASDAEGALNKLKNEREELREAQGGEDDELDEAKERAVEQAARVETLEGQVDELTSRAAAEEARLKSVQQRLSELSARRSRLTERYDEAVARLDDIRIEADFTDALEEAGLALEECEELCEQRKLAIEEAEMRLAELRDREDSLKTAETASRDALRDVESRKARLVAEIEALESLVKGNADQQFPAVIEKLSVTSGLEMAMAAALGEDLDAPDAEDAPMHWSVVDPGADDPALPEGVQALAKFVEGPALLNRRLWQIGVVDDEATGNWLAKTLKTGQRLVSRDGALWRWDGYRIKVGAELPAAARLRQRNRLEELRHELEEVDEAVELAVEKADTARENVERLEEDIEAARNGEQEAHRALREAEGSLARAREEIANIKRDASAIEGRLQHAEEAEKRAKQDLDELIAEQEELAATPEESSEGLMEIKAELIEKRAELSDARADQMEARSQLERMQRDASGRRKRLEFVESEIASWNDRASGAGERVAQLRERQEEARMEIEELELKPDEIEERRAILSDRIEIADQARKDAADELARAENAQREADHNLKEAEQKLAEAREGRVRCEALLEQAEQHRRDLIERIRERVNATPDQLVELAEIDQTKELPSEDDIEARLQRQSRERENLGAVNLRAEVELAEMEEQKDTLVSERDDLIAAIDKLRNGINQLNREARNRLKAAFDEVDKHFQQLFVRLFGGGGAHLMLTDADDPLEAGLEIMASPPGKKLQHLSLLSGGEQALTAVALLFAVFLTNPAPICVLDEVDAPLDDANVDRFCKLLEAIGRHANTRFLVITHHRMTMARMNRLFGVTMAERGVSSLVSVDLRQAEVYSQKEQKELDFTN</sequence>
<dbReference type="InterPro" id="IPR011890">
    <property type="entry name" value="SMC_prok"/>
</dbReference>
<feature type="coiled-coil region" evidence="7">
    <location>
        <begin position="171"/>
        <end position="219"/>
    </location>
</feature>
<dbReference type="GO" id="GO:0005524">
    <property type="term" value="F:ATP binding"/>
    <property type="evidence" value="ECO:0007669"/>
    <property type="project" value="UniProtKB-UniRule"/>
</dbReference>